<comment type="caution">
    <text evidence="2">The sequence shown here is derived from an EMBL/GenBank/DDBJ whole genome shotgun (WGS) entry which is preliminary data.</text>
</comment>
<organism evidence="2">
    <name type="scientific">Cladocopium goreaui</name>
    <dbReference type="NCBI Taxonomy" id="2562237"/>
    <lineage>
        <taxon>Eukaryota</taxon>
        <taxon>Sar</taxon>
        <taxon>Alveolata</taxon>
        <taxon>Dinophyceae</taxon>
        <taxon>Suessiales</taxon>
        <taxon>Symbiodiniaceae</taxon>
        <taxon>Cladocopium</taxon>
    </lineage>
</organism>
<protein>
    <submittedName>
        <fullName evidence="2">Uncharacterized protein</fullName>
    </submittedName>
</protein>
<reference evidence="2" key="1">
    <citation type="submission" date="2022-10" db="EMBL/GenBank/DDBJ databases">
        <authorList>
            <person name="Chen Y."/>
            <person name="Dougan E. K."/>
            <person name="Chan C."/>
            <person name="Rhodes N."/>
            <person name="Thang M."/>
        </authorList>
    </citation>
    <scope>NUCLEOTIDE SEQUENCE</scope>
</reference>
<dbReference type="EMBL" id="CAMXCT010006689">
    <property type="protein sequence ID" value="CAI4018314.1"/>
    <property type="molecule type" value="Genomic_DNA"/>
</dbReference>
<proteinExistence type="predicted"/>
<dbReference type="EMBL" id="CAMXCT030006523">
    <property type="protein sequence ID" value="CAL4802605.1"/>
    <property type="molecule type" value="Genomic_DNA"/>
</dbReference>
<name>A0A9P1GNV4_9DINO</name>
<sequence length="144" mass="16384">MIKSADAGDQVADRSVIDGSLDCEKLHWQLPGRMCGAAPSTLPLPPSYRYHHLPIGEFQLWRHLCLGICFTFLAWQFCEADIVGGNLERGIAFYLQRWQRLAEPSNERPGILWDGRNHLLGGSSLPFEDAMERKLHIGMRRLHC</sequence>
<evidence type="ECO:0000313" key="4">
    <source>
        <dbReference type="Proteomes" id="UP001152797"/>
    </source>
</evidence>
<keyword evidence="4" id="KW-1185">Reference proteome</keyword>
<dbReference type="EMBL" id="CAMXCT030006689">
    <property type="protein sequence ID" value="CAL4805626.1"/>
    <property type="molecule type" value="Genomic_DNA"/>
</dbReference>
<dbReference type="EMBL" id="CAMXCT020006689">
    <property type="protein sequence ID" value="CAL1171689.1"/>
    <property type="molecule type" value="Genomic_DNA"/>
</dbReference>
<reference evidence="3" key="2">
    <citation type="submission" date="2024-04" db="EMBL/GenBank/DDBJ databases">
        <authorList>
            <person name="Chen Y."/>
            <person name="Shah S."/>
            <person name="Dougan E. K."/>
            <person name="Thang M."/>
            <person name="Chan C."/>
        </authorList>
    </citation>
    <scope>NUCLEOTIDE SEQUENCE [LARGE SCALE GENOMIC DNA]</scope>
</reference>
<dbReference type="Proteomes" id="UP001152797">
    <property type="component" value="Unassembled WGS sequence"/>
</dbReference>
<dbReference type="AlphaFoldDB" id="A0A9P1GNV4"/>
<dbReference type="EMBL" id="CAMXCT020006523">
    <property type="protein sequence ID" value="CAL1168668.1"/>
    <property type="molecule type" value="Genomic_DNA"/>
</dbReference>
<evidence type="ECO:0000313" key="1">
    <source>
        <dbReference type="EMBL" id="CAI4015293.1"/>
    </source>
</evidence>
<evidence type="ECO:0000313" key="3">
    <source>
        <dbReference type="EMBL" id="CAL1168668.1"/>
    </source>
</evidence>
<gene>
    <name evidence="1" type="ORF">C1SCF055_LOCUS40130</name>
    <name evidence="2" type="ORF">C1SCF055_LOCUS42890</name>
</gene>
<accession>A0A9P1GNV4</accession>
<dbReference type="EMBL" id="CAMXCT010006523">
    <property type="protein sequence ID" value="CAI4015293.1"/>
    <property type="molecule type" value="Genomic_DNA"/>
</dbReference>
<evidence type="ECO:0000313" key="2">
    <source>
        <dbReference type="EMBL" id="CAI4018314.1"/>
    </source>
</evidence>